<dbReference type="GO" id="GO:0005634">
    <property type="term" value="C:nucleus"/>
    <property type="evidence" value="ECO:0007669"/>
    <property type="project" value="UniProtKB-SubCell"/>
</dbReference>
<dbReference type="InterPro" id="IPR019974">
    <property type="entry name" value="XPG_CS"/>
</dbReference>
<dbReference type="STRING" id="103827.A0A0N5DBW0"/>
<reference evidence="5 6" key="2">
    <citation type="submission" date="2018-11" db="EMBL/GenBank/DDBJ databases">
        <authorList>
            <consortium name="Pathogen Informatics"/>
        </authorList>
    </citation>
    <scope>NUCLEOTIDE SEQUENCE [LARGE SCALE GENOMIC DNA]</scope>
</reference>
<dbReference type="PANTHER" id="PTHR16171">
    <property type="entry name" value="DNA REPAIR PROTEIN COMPLEMENTING XP-G CELLS-RELATED"/>
    <property type="match status" value="1"/>
</dbReference>
<organism evidence="7">
    <name type="scientific">Thelazia callipaeda</name>
    <name type="common">Oriental eyeworm</name>
    <name type="synonym">Parasitic nematode</name>
    <dbReference type="NCBI Taxonomy" id="103827"/>
    <lineage>
        <taxon>Eukaryota</taxon>
        <taxon>Metazoa</taxon>
        <taxon>Ecdysozoa</taxon>
        <taxon>Nematoda</taxon>
        <taxon>Chromadorea</taxon>
        <taxon>Rhabditida</taxon>
        <taxon>Spirurina</taxon>
        <taxon>Spiruromorpha</taxon>
        <taxon>Thelazioidea</taxon>
        <taxon>Thelaziidae</taxon>
        <taxon>Thelazia</taxon>
    </lineage>
</organism>
<gene>
    <name evidence="5" type="ORF">TCLT_LOCUS10661</name>
</gene>
<dbReference type="CDD" id="cd09868">
    <property type="entry name" value="PIN_XPG_RAD2"/>
    <property type="match status" value="1"/>
</dbReference>
<dbReference type="Gene3D" id="3.40.50.1010">
    <property type="entry name" value="5'-nuclease"/>
    <property type="match status" value="1"/>
</dbReference>
<accession>A0A0N5DBW0</accession>
<dbReference type="WBParaSite" id="TCLT_0001067701-mRNA-1">
    <property type="protein sequence ID" value="TCLT_0001067701-mRNA-1"/>
    <property type="gene ID" value="TCLT_0001067701"/>
</dbReference>
<name>A0A0N5DBW0_THECL</name>
<keyword evidence="2" id="KW-0255">Endonuclease</keyword>
<dbReference type="Gene3D" id="1.10.150.20">
    <property type="entry name" value="5' to 3' exonuclease, C-terminal subdomain"/>
    <property type="match status" value="1"/>
</dbReference>
<sequence length="443" mass="50718">MIGNVYKSDSDDDDDALQEAIYASLLENKYEKQLFFDGYGCESKGDMIERLRAVFASRARDLQCDTWSSSSESSDEFIEVPSEIPKDSSMSTDNRSYFKGTHVYKPGQFQEKKSVNELVKILLILCITYLTCISFPDLLRFCGIPFIVAPGEAEAQCCELERLGLVQGIISDDSDVWLFGASVVYKNMFNQKRQLQMYSIKTIQKDLGLSRWEAIQVALLSGSDYTNGLEGVGVVSALELVSEFATVSHDAEPWQEVFCDSDILLSFLWFQAFYNLERISRWLNSKIVNSMQSSSGGKFFGDTIEETFVENKRRWKLKRLIEKNNDLETIKAFPSHEIFNAYARPLVDSSTEKPKWRRIDMEKLQLFVWEKLGWDKAVLEKQTNQSLTKWNEYLNPDAGGSGQSYQMHMTSFTHQLQKSEADQRLALTLRVRTALERLAIIKS</sequence>
<evidence type="ECO:0000313" key="7">
    <source>
        <dbReference type="WBParaSite" id="TCLT_0001067701-mRNA-1"/>
    </source>
</evidence>
<dbReference type="Pfam" id="PF00867">
    <property type="entry name" value="XPG_I"/>
    <property type="match status" value="1"/>
</dbReference>
<evidence type="ECO:0000256" key="2">
    <source>
        <dbReference type="ARBA" id="ARBA00022759"/>
    </source>
</evidence>
<dbReference type="PRINTS" id="PR00853">
    <property type="entry name" value="XPGRADSUPER"/>
</dbReference>
<comment type="subcellular location">
    <subcellularLocation>
        <location evidence="1">Nucleus</location>
    </subcellularLocation>
</comment>
<dbReference type="InterPro" id="IPR006086">
    <property type="entry name" value="XPG-I_dom"/>
</dbReference>
<dbReference type="EMBL" id="UYYF01005247">
    <property type="protein sequence ID" value="VDN08370.1"/>
    <property type="molecule type" value="Genomic_DNA"/>
</dbReference>
<dbReference type="PROSITE" id="PS00842">
    <property type="entry name" value="XPG_2"/>
    <property type="match status" value="1"/>
</dbReference>
<dbReference type="SMART" id="SM00484">
    <property type="entry name" value="XPGI"/>
    <property type="match status" value="1"/>
</dbReference>
<dbReference type="InterPro" id="IPR029060">
    <property type="entry name" value="PIN-like_dom_sf"/>
</dbReference>
<evidence type="ECO:0000256" key="3">
    <source>
        <dbReference type="ARBA" id="ARBA00023242"/>
    </source>
</evidence>
<dbReference type="SUPFAM" id="SSF88723">
    <property type="entry name" value="PIN domain-like"/>
    <property type="match status" value="1"/>
</dbReference>
<keyword evidence="3" id="KW-0539">Nucleus</keyword>
<dbReference type="GO" id="GO:0016788">
    <property type="term" value="F:hydrolase activity, acting on ester bonds"/>
    <property type="evidence" value="ECO:0007669"/>
    <property type="project" value="InterPro"/>
</dbReference>
<evidence type="ECO:0000313" key="6">
    <source>
        <dbReference type="Proteomes" id="UP000276776"/>
    </source>
</evidence>
<dbReference type="PANTHER" id="PTHR16171:SF7">
    <property type="entry name" value="DNA REPAIR PROTEIN RAD2"/>
    <property type="match status" value="1"/>
</dbReference>
<dbReference type="InterPro" id="IPR006084">
    <property type="entry name" value="XPG/Rad2"/>
</dbReference>
<dbReference type="InterPro" id="IPR036279">
    <property type="entry name" value="5-3_exonuclease_C_sf"/>
</dbReference>
<dbReference type="Proteomes" id="UP000276776">
    <property type="component" value="Unassembled WGS sequence"/>
</dbReference>
<evidence type="ECO:0000259" key="4">
    <source>
        <dbReference type="SMART" id="SM00484"/>
    </source>
</evidence>
<dbReference type="GO" id="GO:0004520">
    <property type="term" value="F:DNA endonuclease activity"/>
    <property type="evidence" value="ECO:0007669"/>
    <property type="project" value="TreeGrafter"/>
</dbReference>
<keyword evidence="6" id="KW-1185">Reference proteome</keyword>
<dbReference type="SMART" id="SM00279">
    <property type="entry name" value="HhH2"/>
    <property type="match status" value="1"/>
</dbReference>
<dbReference type="AlphaFoldDB" id="A0A0N5DBW0"/>
<protein>
    <submittedName>
        <fullName evidence="7">XPGI domain-containing protein</fullName>
    </submittedName>
</protein>
<evidence type="ECO:0000256" key="1">
    <source>
        <dbReference type="ARBA" id="ARBA00004123"/>
    </source>
</evidence>
<proteinExistence type="predicted"/>
<reference evidence="7" key="1">
    <citation type="submission" date="2017-02" db="UniProtKB">
        <authorList>
            <consortium name="WormBaseParasite"/>
        </authorList>
    </citation>
    <scope>IDENTIFICATION</scope>
</reference>
<keyword evidence="2" id="KW-0540">Nuclease</keyword>
<dbReference type="OMA" id="TFACESK"/>
<dbReference type="OrthoDB" id="31113at2759"/>
<evidence type="ECO:0000313" key="5">
    <source>
        <dbReference type="EMBL" id="VDN08370.1"/>
    </source>
</evidence>
<dbReference type="SUPFAM" id="SSF47807">
    <property type="entry name" value="5' to 3' exonuclease, C-terminal subdomain"/>
    <property type="match status" value="1"/>
</dbReference>
<dbReference type="InterPro" id="IPR008918">
    <property type="entry name" value="HhH2"/>
</dbReference>
<keyword evidence="2" id="KW-0378">Hydrolase</keyword>
<dbReference type="GO" id="GO:0003697">
    <property type="term" value="F:single-stranded DNA binding"/>
    <property type="evidence" value="ECO:0007669"/>
    <property type="project" value="TreeGrafter"/>
</dbReference>
<feature type="domain" description="XPG-I" evidence="4">
    <location>
        <begin position="140"/>
        <end position="209"/>
    </location>
</feature>